<sequence>MVPAVLRSGSFYSVDKAKAYNLNNLISSSVQFLLSTKFLRSLSTVREVDSHHSHQSSPSNATSSQPNSNNYSSPPEPIPNRPLRGERRRPSYSSPQSNPSNASSSRPNDSNYISPPEPIVNTPLKGERRGPSFSSAQQHEQRSQLRFGDNQKLQREKGVLEDSDFLERFKLGFDRNKWESTNPKQSPNCSQRDKYDQAGAESPPPQPPEDADEIFRKMKETGLIPNAVAMLDGLCKDGLVQEAMKLFGLMREKGTIPEVVIYTAVVEGFCKAQKLDDAVRIFRKMQSNGITPNAFSYGVLIQGLYRGKRLDDAKEFCLEMLENGHSPNVATFISLVDGFCREKGLEEAQTMINTLRQKGFFLDEKPIREYLEKKSPLLPLVWEAILGKKAPQRSSFFS</sequence>
<organism evidence="5 6">
    <name type="scientific">Cinchona calisaya</name>
    <dbReference type="NCBI Taxonomy" id="153742"/>
    <lineage>
        <taxon>Eukaryota</taxon>
        <taxon>Viridiplantae</taxon>
        <taxon>Streptophyta</taxon>
        <taxon>Embryophyta</taxon>
        <taxon>Tracheophyta</taxon>
        <taxon>Spermatophyta</taxon>
        <taxon>Magnoliopsida</taxon>
        <taxon>eudicotyledons</taxon>
        <taxon>Gunneridae</taxon>
        <taxon>Pentapetalae</taxon>
        <taxon>asterids</taxon>
        <taxon>lamiids</taxon>
        <taxon>Gentianales</taxon>
        <taxon>Rubiaceae</taxon>
        <taxon>Cinchonoideae</taxon>
        <taxon>Cinchoneae</taxon>
        <taxon>Cinchona</taxon>
    </lineage>
</organism>
<gene>
    <name evidence="5" type="ORF">ACH5RR_041136</name>
</gene>
<dbReference type="NCBIfam" id="TIGR00756">
    <property type="entry name" value="PPR"/>
    <property type="match status" value="3"/>
</dbReference>
<feature type="repeat" description="PPR" evidence="3">
    <location>
        <begin position="328"/>
        <end position="362"/>
    </location>
</feature>
<reference evidence="5 6" key="1">
    <citation type="submission" date="2024-11" db="EMBL/GenBank/DDBJ databases">
        <title>A near-complete genome assembly of Cinchona calisaya.</title>
        <authorList>
            <person name="Lian D.C."/>
            <person name="Zhao X.W."/>
            <person name="Wei L."/>
        </authorList>
    </citation>
    <scope>NUCLEOTIDE SEQUENCE [LARGE SCALE GENOMIC DNA]</scope>
    <source>
        <tissue evidence="5">Nenye</tissue>
    </source>
</reference>
<feature type="region of interest" description="Disordered" evidence="4">
    <location>
        <begin position="49"/>
        <end position="159"/>
    </location>
</feature>
<dbReference type="AlphaFoldDB" id="A0ABD2XT11"/>
<evidence type="ECO:0000256" key="3">
    <source>
        <dbReference type="PROSITE-ProRule" id="PRU00708"/>
    </source>
</evidence>
<protein>
    <recommendedName>
        <fullName evidence="7">Pentatricopeptide repeat-containing protein</fullName>
    </recommendedName>
</protein>
<feature type="compositionally biased region" description="Low complexity" evidence="4">
    <location>
        <begin position="63"/>
        <end position="73"/>
    </location>
</feature>
<dbReference type="EMBL" id="JBJUIK010000017">
    <property type="protein sequence ID" value="KAL3498404.1"/>
    <property type="molecule type" value="Genomic_DNA"/>
</dbReference>
<dbReference type="Pfam" id="PF01535">
    <property type="entry name" value="PPR"/>
    <property type="match status" value="1"/>
</dbReference>
<dbReference type="PROSITE" id="PS51375">
    <property type="entry name" value="PPR"/>
    <property type="match status" value="4"/>
</dbReference>
<evidence type="ECO:0000256" key="2">
    <source>
        <dbReference type="ARBA" id="ARBA00022737"/>
    </source>
</evidence>
<evidence type="ECO:0000313" key="6">
    <source>
        <dbReference type="Proteomes" id="UP001630127"/>
    </source>
</evidence>
<evidence type="ECO:0008006" key="7">
    <source>
        <dbReference type="Google" id="ProtNLM"/>
    </source>
</evidence>
<dbReference type="Pfam" id="PF13041">
    <property type="entry name" value="PPR_2"/>
    <property type="match status" value="1"/>
</dbReference>
<name>A0ABD2XT11_9GENT</name>
<accession>A0ABD2XT11</accession>
<dbReference type="InterPro" id="IPR011990">
    <property type="entry name" value="TPR-like_helical_dom_sf"/>
</dbReference>
<dbReference type="Proteomes" id="UP001630127">
    <property type="component" value="Unassembled WGS sequence"/>
</dbReference>
<feature type="repeat" description="PPR" evidence="3">
    <location>
        <begin position="223"/>
        <end position="257"/>
    </location>
</feature>
<evidence type="ECO:0000313" key="5">
    <source>
        <dbReference type="EMBL" id="KAL3498404.1"/>
    </source>
</evidence>
<dbReference type="PANTHER" id="PTHR47941">
    <property type="entry name" value="PENTATRICOPEPTIDE REPEAT-CONTAINING PROTEIN 3, MITOCHONDRIAL"/>
    <property type="match status" value="1"/>
</dbReference>
<feature type="compositionally biased region" description="Polar residues" evidence="4">
    <location>
        <begin position="179"/>
        <end position="190"/>
    </location>
</feature>
<proteinExistence type="inferred from homology"/>
<feature type="region of interest" description="Disordered" evidence="4">
    <location>
        <begin position="177"/>
        <end position="211"/>
    </location>
</feature>
<keyword evidence="2" id="KW-0677">Repeat</keyword>
<evidence type="ECO:0000256" key="4">
    <source>
        <dbReference type="SAM" id="MobiDB-lite"/>
    </source>
</evidence>
<dbReference type="Pfam" id="PF12854">
    <property type="entry name" value="PPR_1"/>
    <property type="match status" value="1"/>
</dbReference>
<feature type="repeat" description="PPR" evidence="3">
    <location>
        <begin position="293"/>
        <end position="327"/>
    </location>
</feature>
<comment type="similarity">
    <text evidence="1">Belongs to the PPR family. P subfamily.</text>
</comment>
<feature type="compositionally biased region" description="Low complexity" evidence="4">
    <location>
        <begin position="91"/>
        <end position="111"/>
    </location>
</feature>
<dbReference type="Gene3D" id="1.25.40.10">
    <property type="entry name" value="Tetratricopeptide repeat domain"/>
    <property type="match status" value="2"/>
</dbReference>
<feature type="repeat" description="PPR" evidence="3">
    <location>
        <begin position="258"/>
        <end position="292"/>
    </location>
</feature>
<evidence type="ECO:0000256" key="1">
    <source>
        <dbReference type="ARBA" id="ARBA00007626"/>
    </source>
</evidence>
<dbReference type="InterPro" id="IPR002885">
    <property type="entry name" value="PPR_rpt"/>
</dbReference>
<keyword evidence="6" id="KW-1185">Reference proteome</keyword>
<comment type="caution">
    <text evidence="5">The sequence shown here is derived from an EMBL/GenBank/DDBJ whole genome shotgun (WGS) entry which is preliminary data.</text>
</comment>